<dbReference type="GO" id="GO:0016020">
    <property type="term" value="C:membrane"/>
    <property type="evidence" value="ECO:0007669"/>
    <property type="project" value="TreeGrafter"/>
</dbReference>
<dbReference type="EMBL" id="PDCK01000044">
    <property type="protein sequence ID" value="PRQ24021.1"/>
    <property type="molecule type" value="Genomic_DNA"/>
</dbReference>
<organism evidence="1 2">
    <name type="scientific">Rosa chinensis</name>
    <name type="common">China rose</name>
    <dbReference type="NCBI Taxonomy" id="74649"/>
    <lineage>
        <taxon>Eukaryota</taxon>
        <taxon>Viridiplantae</taxon>
        <taxon>Streptophyta</taxon>
        <taxon>Embryophyta</taxon>
        <taxon>Tracheophyta</taxon>
        <taxon>Spermatophyta</taxon>
        <taxon>Magnoliopsida</taxon>
        <taxon>eudicotyledons</taxon>
        <taxon>Gunneridae</taxon>
        <taxon>Pentapetalae</taxon>
        <taxon>rosids</taxon>
        <taxon>fabids</taxon>
        <taxon>Rosales</taxon>
        <taxon>Rosaceae</taxon>
        <taxon>Rosoideae</taxon>
        <taxon>Rosoideae incertae sedis</taxon>
        <taxon>Rosa</taxon>
    </lineage>
</organism>
<dbReference type="AlphaFoldDB" id="A0A2P6PQ19"/>
<accession>A0A2P6PQ19</accession>
<dbReference type="PANTHER" id="PTHR43272:SF4">
    <property type="entry name" value="LONG CHAIN ACYL-COA SYNTHETASE 2"/>
    <property type="match status" value="1"/>
</dbReference>
<keyword evidence="1" id="KW-0436">Ligase</keyword>
<reference evidence="1 2" key="1">
    <citation type="journal article" date="2018" name="Nat. Genet.">
        <title>The Rosa genome provides new insights in the design of modern roses.</title>
        <authorList>
            <person name="Bendahmane M."/>
        </authorList>
    </citation>
    <scope>NUCLEOTIDE SEQUENCE [LARGE SCALE GENOMIC DNA]</scope>
    <source>
        <strain evidence="2">cv. Old Blush</strain>
    </source>
</reference>
<proteinExistence type="predicted"/>
<dbReference type="Proteomes" id="UP000238479">
    <property type="component" value="Chromosome 6"/>
</dbReference>
<name>A0A2P6PQ19_ROSCH</name>
<dbReference type="GO" id="GO:0004467">
    <property type="term" value="F:long-chain fatty acid-CoA ligase activity"/>
    <property type="evidence" value="ECO:0007669"/>
    <property type="project" value="UniProtKB-EC"/>
</dbReference>
<dbReference type="GO" id="GO:0010025">
    <property type="term" value="P:wax biosynthetic process"/>
    <property type="evidence" value="ECO:0007669"/>
    <property type="project" value="TreeGrafter"/>
</dbReference>
<dbReference type="STRING" id="74649.A0A2P6PQ19"/>
<evidence type="ECO:0000313" key="1">
    <source>
        <dbReference type="EMBL" id="PRQ24021.1"/>
    </source>
</evidence>
<comment type="caution">
    <text evidence="1">The sequence shown here is derived from an EMBL/GenBank/DDBJ whole genome shotgun (WGS) entry which is preliminary data.</text>
</comment>
<sequence>MKRRELHFISLLNRVGLTESCGGCFTSLGNVHPMIGTVGAPLTTIEARLGSVPELGYDALSSVPCREIFLRGKNLVFWLPQLNVEINKLKLNEEKSARK</sequence>
<protein>
    <submittedName>
        <fullName evidence="1">Putative long-chain-fatty-acid--CoA ligase</fullName>
        <ecNumber evidence="1">6.2.1.3</ecNumber>
    </submittedName>
</protein>
<dbReference type="Gramene" id="PRQ24021">
    <property type="protein sequence ID" value="PRQ24021"/>
    <property type="gene ID" value="RchiOBHm_Chr6g0267811"/>
</dbReference>
<gene>
    <name evidence="1" type="ORF">RchiOBHm_Chr6g0267811</name>
</gene>
<dbReference type="EC" id="6.2.1.3" evidence="1"/>
<keyword evidence="2" id="KW-1185">Reference proteome</keyword>
<dbReference type="GO" id="GO:0005783">
    <property type="term" value="C:endoplasmic reticulum"/>
    <property type="evidence" value="ECO:0007669"/>
    <property type="project" value="TreeGrafter"/>
</dbReference>
<dbReference type="GO" id="GO:0010143">
    <property type="term" value="P:cutin biosynthetic process"/>
    <property type="evidence" value="ECO:0007669"/>
    <property type="project" value="TreeGrafter"/>
</dbReference>
<evidence type="ECO:0000313" key="2">
    <source>
        <dbReference type="Proteomes" id="UP000238479"/>
    </source>
</evidence>
<dbReference type="PANTHER" id="PTHR43272">
    <property type="entry name" value="LONG-CHAIN-FATTY-ACID--COA LIGASE"/>
    <property type="match status" value="1"/>
</dbReference>